<dbReference type="Gene3D" id="1.10.555.10">
    <property type="entry name" value="Rho GTPase activation protein"/>
    <property type="match status" value="1"/>
</dbReference>
<dbReference type="PROSITE" id="PS50238">
    <property type="entry name" value="RHOGAP"/>
    <property type="match status" value="1"/>
</dbReference>
<evidence type="ECO:0000313" key="4">
    <source>
        <dbReference type="Proteomes" id="UP000011083"/>
    </source>
</evidence>
<dbReference type="GeneID" id="14916065"/>
<feature type="compositionally biased region" description="Low complexity" evidence="1">
    <location>
        <begin position="160"/>
        <end position="178"/>
    </location>
</feature>
<gene>
    <name evidence="3" type="ORF">ACA1_276460</name>
</gene>
<feature type="domain" description="Rho-GAP" evidence="2">
    <location>
        <begin position="298"/>
        <end position="484"/>
    </location>
</feature>
<dbReference type="GO" id="GO:0007165">
    <property type="term" value="P:signal transduction"/>
    <property type="evidence" value="ECO:0007669"/>
    <property type="project" value="InterPro"/>
</dbReference>
<dbReference type="Pfam" id="PF00620">
    <property type="entry name" value="RhoGAP"/>
    <property type="match status" value="1"/>
</dbReference>
<feature type="compositionally biased region" description="Low complexity" evidence="1">
    <location>
        <begin position="66"/>
        <end position="81"/>
    </location>
</feature>
<dbReference type="VEuPathDB" id="AmoebaDB:ACA1_276460"/>
<reference evidence="3 4" key="1">
    <citation type="journal article" date="2013" name="Genome Biol.">
        <title>Genome of Acanthamoeba castellanii highlights extensive lateral gene transfer and early evolution of tyrosine kinase signaling.</title>
        <authorList>
            <person name="Clarke M."/>
            <person name="Lohan A.J."/>
            <person name="Liu B."/>
            <person name="Lagkouvardos I."/>
            <person name="Roy S."/>
            <person name="Zafar N."/>
            <person name="Bertelli C."/>
            <person name="Schilde C."/>
            <person name="Kianianmomeni A."/>
            <person name="Burglin T.R."/>
            <person name="Frech C."/>
            <person name="Turcotte B."/>
            <person name="Kopec K.O."/>
            <person name="Synnott J.M."/>
            <person name="Choo C."/>
            <person name="Paponov I."/>
            <person name="Finkler A."/>
            <person name="Soon Heng Tan C."/>
            <person name="Hutchins A.P."/>
            <person name="Weinmeier T."/>
            <person name="Rattei T."/>
            <person name="Chu J.S."/>
            <person name="Gimenez G."/>
            <person name="Irimia M."/>
            <person name="Rigden D.J."/>
            <person name="Fitzpatrick D.A."/>
            <person name="Lorenzo-Morales J."/>
            <person name="Bateman A."/>
            <person name="Chiu C.H."/>
            <person name="Tang P."/>
            <person name="Hegemann P."/>
            <person name="Fromm H."/>
            <person name="Raoult D."/>
            <person name="Greub G."/>
            <person name="Miranda-Saavedra D."/>
            <person name="Chen N."/>
            <person name="Nash P."/>
            <person name="Ginger M.L."/>
            <person name="Horn M."/>
            <person name="Schaap P."/>
            <person name="Caler L."/>
            <person name="Loftus B."/>
        </authorList>
    </citation>
    <scope>NUCLEOTIDE SEQUENCE [LARGE SCALE GENOMIC DNA]</scope>
    <source>
        <strain evidence="3 4">Neff</strain>
    </source>
</reference>
<sequence>MRPHHQGRRTAPSAPPAAALAPPPALTPPLSPSGSPAPASPHASPGSTSASSSPIAMRSSTAGRDSPLSSSPSLNGSGSWSRVDVSTMRRTPSSISLVKPMTAPGGGSSISTSSSPVVPSLALPDGGHASAAKQAGSPPAFVPASPSSLSMAMAASSSLRSSTSGTSSAADAHVAAASPHRMASPRHQQQHHHHQQQQQQPGFGASELARRALLSSADLVAAPELTSGARAGLSSSSNPSSLASSLSYSTSGLTDRMMALDGSSASGGWGEYHTLDALRIRKLAVDNLPRSAPLRSATRLLALLLKHQDRLFKVNQHDQVPEPLYALFEHLTNNGLAVEDLFAFQISRVKVEPLYHLVMYKGMSLSNETNIHLVSEILRLALERLPRRPFHFARFEPPRSFDELEGDEAGSVKLAEEVLGRVDAVERQIAGQVVGLVGHLVSMAEVNGANEELLLHVFAPLLVDGKWLAYRKPPAVKLREPFVV</sequence>
<protein>
    <recommendedName>
        <fullName evidence="2">Rho-GAP domain-containing protein</fullName>
    </recommendedName>
</protein>
<feature type="region of interest" description="Disordered" evidence="1">
    <location>
        <begin position="160"/>
        <end position="203"/>
    </location>
</feature>
<dbReference type="InterPro" id="IPR000198">
    <property type="entry name" value="RhoGAP_dom"/>
</dbReference>
<feature type="compositionally biased region" description="Low complexity" evidence="1">
    <location>
        <begin position="10"/>
        <end position="20"/>
    </location>
</feature>
<feature type="compositionally biased region" description="Low complexity" evidence="1">
    <location>
        <begin position="135"/>
        <end position="146"/>
    </location>
</feature>
<name>L8GR03_ACACF</name>
<feature type="compositionally biased region" description="Low complexity" evidence="1">
    <location>
        <begin position="109"/>
        <end position="120"/>
    </location>
</feature>
<organism evidence="3 4">
    <name type="scientific">Acanthamoeba castellanii (strain ATCC 30010 / Neff)</name>
    <dbReference type="NCBI Taxonomy" id="1257118"/>
    <lineage>
        <taxon>Eukaryota</taxon>
        <taxon>Amoebozoa</taxon>
        <taxon>Discosea</taxon>
        <taxon>Longamoebia</taxon>
        <taxon>Centramoebida</taxon>
        <taxon>Acanthamoebidae</taxon>
        <taxon>Acanthamoeba</taxon>
    </lineage>
</organism>
<proteinExistence type="predicted"/>
<dbReference type="InterPro" id="IPR008936">
    <property type="entry name" value="Rho_GTPase_activation_prot"/>
</dbReference>
<feature type="compositionally biased region" description="Pro residues" evidence="1">
    <location>
        <begin position="21"/>
        <end position="31"/>
    </location>
</feature>
<evidence type="ECO:0000259" key="2">
    <source>
        <dbReference type="PROSITE" id="PS50238"/>
    </source>
</evidence>
<feature type="compositionally biased region" description="Low complexity" evidence="1">
    <location>
        <begin position="32"/>
        <end position="54"/>
    </location>
</feature>
<dbReference type="EMBL" id="KB008032">
    <property type="protein sequence ID" value="ELR15430.1"/>
    <property type="molecule type" value="Genomic_DNA"/>
</dbReference>
<evidence type="ECO:0000256" key="1">
    <source>
        <dbReference type="SAM" id="MobiDB-lite"/>
    </source>
</evidence>
<dbReference type="RefSeq" id="XP_004337443.1">
    <property type="nucleotide sequence ID" value="XM_004337395.1"/>
</dbReference>
<accession>L8GR03</accession>
<dbReference type="Proteomes" id="UP000011083">
    <property type="component" value="Unassembled WGS sequence"/>
</dbReference>
<feature type="region of interest" description="Disordered" evidence="1">
    <location>
        <begin position="1"/>
        <end position="146"/>
    </location>
</feature>
<evidence type="ECO:0000313" key="3">
    <source>
        <dbReference type="EMBL" id="ELR15430.1"/>
    </source>
</evidence>
<dbReference type="AlphaFoldDB" id="L8GR03"/>
<dbReference type="KEGG" id="acan:ACA1_276460"/>
<dbReference type="SUPFAM" id="SSF48350">
    <property type="entry name" value="GTPase activation domain, GAP"/>
    <property type="match status" value="1"/>
</dbReference>
<keyword evidence="4" id="KW-1185">Reference proteome</keyword>